<evidence type="ECO:0000313" key="8">
    <source>
        <dbReference type="EnsemblMetazoa" id="AFAF001995-PA"/>
    </source>
</evidence>
<evidence type="ECO:0000256" key="2">
    <source>
        <dbReference type="ARBA" id="ARBA00024195"/>
    </source>
</evidence>
<feature type="domain" description="Ig-like" evidence="7">
    <location>
        <begin position="348"/>
        <end position="438"/>
    </location>
</feature>
<dbReference type="InterPro" id="IPR001314">
    <property type="entry name" value="Peptidase_S1A"/>
</dbReference>
<reference evidence="9" key="1">
    <citation type="submission" date="2014-01" db="EMBL/GenBank/DDBJ databases">
        <title>The Genome Sequence of Anopheles farauti FAR1 (V2).</title>
        <authorList>
            <consortium name="The Broad Institute Genomics Platform"/>
            <person name="Neafsey D.E."/>
            <person name="Besansky N."/>
            <person name="Howell P."/>
            <person name="Walton C."/>
            <person name="Young S.K."/>
            <person name="Zeng Q."/>
            <person name="Gargeya S."/>
            <person name="Fitzgerald M."/>
            <person name="Haas B."/>
            <person name="Abouelleil A."/>
            <person name="Allen A.W."/>
            <person name="Alvarado L."/>
            <person name="Arachchi H.M."/>
            <person name="Berlin A.M."/>
            <person name="Chapman S.B."/>
            <person name="Gainer-Dewar J."/>
            <person name="Goldberg J."/>
            <person name="Griggs A."/>
            <person name="Gujja S."/>
            <person name="Hansen M."/>
            <person name="Howarth C."/>
            <person name="Imamovic A."/>
            <person name="Ireland A."/>
            <person name="Larimer J."/>
            <person name="McCowan C."/>
            <person name="Murphy C."/>
            <person name="Pearson M."/>
            <person name="Poon T.W."/>
            <person name="Priest M."/>
            <person name="Roberts A."/>
            <person name="Saif S."/>
            <person name="Shea T."/>
            <person name="Sisk P."/>
            <person name="Sykes S."/>
            <person name="Wortman J."/>
            <person name="Nusbaum C."/>
            <person name="Birren B."/>
        </authorList>
    </citation>
    <scope>NUCLEOTIDE SEQUENCE [LARGE SCALE GENOMIC DNA]</scope>
    <source>
        <strain evidence="9">FAR1</strain>
    </source>
</reference>
<keyword evidence="4" id="KW-0732">Signal</keyword>
<dbReference type="GO" id="GO:0006508">
    <property type="term" value="P:proteolysis"/>
    <property type="evidence" value="ECO:0007669"/>
    <property type="project" value="InterPro"/>
</dbReference>
<sequence length="844" mass="95074">MDRDSLWSYLVLVVILMCAPNPATCVPQSDGTIYREGFDLQSCGVPKIAIRNRITDGEEAFEGQWPWHGGLFHLDDYQCGCTLINELFVVTAGHCVHNEDTGYKLSEKMLRVKLGMSRLSANGSSTTRTFAVQKIIPHAKFVPQKHKHDVALLRLNGSVKFTNFIQPVCLDLTESIWVEYLADVFGTIVGWGLTEKNHISDRLLKAELPIVRYTDCVESNPDLYGRLIYSGMYCAGILNGTSPCNGDSGGGMYIYRENRWFLRGVVSFSAIREGTNYCDAFSYVVFMNVPYYAKWIGAEVDAARKNLSSSETVAPNATLSSRWDTDLSIDFHEDITFSLRMDMEEEPPSTVSQRERKRTSLRNHSVRCGQNVTFSCRRSAGDALETIRWYKVDSTDGQRQFLIENDTLTLHDVRHLHAGEYWCELTSDAGATNEIGLQLIVTRVPIRFRQDVGIAYAVYNTQVDISSVNHFTFEMTFRTNVSDALLFHKPAKTNAESWDLSLSLERLRLTLRIVAPGQMEKVWRSVRLDLHPDRWYTVLVSSYDGQGLMALDGKYLLGFEGYLQQHRSQQFFIAKSPHLQAAGLDGCVSRLMINDKVLDLERDFSDRTGVYPCEVCAAESCNLGLCPVGPQQSCINYACSDGRCDGTDLSAPESACDFGSDPGTQGLRFGNDSYASYRTFLHVALTIELELQLHGLSDGIIFHAAEHRRGFGKFITLLVKAGRIELRFTTDAHLHTIYLESSEMLVTGRWYRLQAGYRDGEVYLQVNDEPEVVRSVLWTVLPADRQHTVFLGGVRWQGFINRQRDVKKGLDGCIREFKLSGLRVDLIDDMVESANISSCQNESS</sequence>
<dbReference type="STRING" id="69004.A0A182Q2V3"/>
<accession>A0A182Q2V3</accession>
<feature type="domain" description="Laminin G" evidence="5">
    <location>
        <begin position="664"/>
        <end position="839"/>
    </location>
</feature>
<comment type="similarity">
    <text evidence="2">Belongs to the peptidase S1 family. CLIP subfamily.</text>
</comment>
<feature type="signal peptide" evidence="4">
    <location>
        <begin position="1"/>
        <end position="25"/>
    </location>
</feature>
<evidence type="ECO:0000313" key="9">
    <source>
        <dbReference type="Proteomes" id="UP000075886"/>
    </source>
</evidence>
<dbReference type="Proteomes" id="UP000075886">
    <property type="component" value="Unassembled WGS sequence"/>
</dbReference>
<evidence type="ECO:0000256" key="1">
    <source>
        <dbReference type="ARBA" id="ARBA00023157"/>
    </source>
</evidence>
<dbReference type="SMART" id="SM00282">
    <property type="entry name" value="LamG"/>
    <property type="match status" value="2"/>
</dbReference>
<dbReference type="SUPFAM" id="SSF50494">
    <property type="entry name" value="Trypsin-like serine proteases"/>
    <property type="match status" value="1"/>
</dbReference>
<dbReference type="PRINTS" id="PR00722">
    <property type="entry name" value="CHYMOTRYPSIN"/>
</dbReference>
<keyword evidence="1" id="KW-1015">Disulfide bond</keyword>
<evidence type="ECO:0000259" key="5">
    <source>
        <dbReference type="PROSITE" id="PS50025"/>
    </source>
</evidence>
<dbReference type="InterPro" id="IPR009003">
    <property type="entry name" value="Peptidase_S1_PA"/>
</dbReference>
<dbReference type="EnsemblMetazoa" id="AFAF001995-RA">
    <property type="protein sequence ID" value="AFAF001995-PA"/>
    <property type="gene ID" value="AFAF001995"/>
</dbReference>
<dbReference type="AlphaFoldDB" id="A0A182Q2V3"/>
<dbReference type="InterPro" id="IPR018114">
    <property type="entry name" value="TRYPSIN_HIS"/>
</dbReference>
<dbReference type="SMART" id="SM00409">
    <property type="entry name" value="IG"/>
    <property type="match status" value="1"/>
</dbReference>
<dbReference type="InterPro" id="IPR043504">
    <property type="entry name" value="Peptidase_S1_PA_chymotrypsin"/>
</dbReference>
<dbReference type="Gene3D" id="2.60.40.10">
    <property type="entry name" value="Immunoglobulins"/>
    <property type="match status" value="1"/>
</dbReference>
<dbReference type="Gene3D" id="2.40.10.10">
    <property type="entry name" value="Trypsin-like serine proteases"/>
    <property type="match status" value="1"/>
</dbReference>
<reference evidence="8" key="2">
    <citation type="submission" date="2020-05" db="UniProtKB">
        <authorList>
            <consortium name="EnsemblMetazoa"/>
        </authorList>
    </citation>
    <scope>IDENTIFICATION</scope>
    <source>
        <strain evidence="8">FAR1</strain>
    </source>
</reference>
<dbReference type="PANTHER" id="PTHR24252">
    <property type="entry name" value="ACROSIN-RELATED"/>
    <property type="match status" value="1"/>
</dbReference>
<dbReference type="PROSITE" id="PS50025">
    <property type="entry name" value="LAM_G_DOMAIN"/>
    <property type="match status" value="2"/>
</dbReference>
<dbReference type="InterPro" id="IPR001254">
    <property type="entry name" value="Trypsin_dom"/>
</dbReference>
<dbReference type="InterPro" id="IPR003599">
    <property type="entry name" value="Ig_sub"/>
</dbReference>
<dbReference type="PANTHER" id="PTHR24252:SF7">
    <property type="entry name" value="HYALIN"/>
    <property type="match status" value="1"/>
</dbReference>
<dbReference type="InterPro" id="IPR013783">
    <property type="entry name" value="Ig-like_fold"/>
</dbReference>
<feature type="domain" description="Peptidase S1" evidence="6">
    <location>
        <begin position="54"/>
        <end position="301"/>
    </location>
</feature>
<dbReference type="EMBL" id="AXCN02000957">
    <property type="status" value="NOT_ANNOTATED_CDS"/>
    <property type="molecule type" value="Genomic_DNA"/>
</dbReference>
<feature type="domain" description="Laminin G" evidence="5">
    <location>
        <begin position="446"/>
        <end position="616"/>
    </location>
</feature>
<proteinExistence type="inferred from homology"/>
<comment type="caution">
    <text evidence="3">Lacks conserved residue(s) required for the propagation of feature annotation.</text>
</comment>
<dbReference type="CDD" id="cd00190">
    <property type="entry name" value="Tryp_SPc"/>
    <property type="match status" value="1"/>
</dbReference>
<dbReference type="Pfam" id="PF13927">
    <property type="entry name" value="Ig_3"/>
    <property type="match status" value="1"/>
</dbReference>
<evidence type="ECO:0000259" key="6">
    <source>
        <dbReference type="PROSITE" id="PS50240"/>
    </source>
</evidence>
<dbReference type="InterPro" id="IPR003598">
    <property type="entry name" value="Ig_sub2"/>
</dbReference>
<keyword evidence="9" id="KW-1185">Reference proteome</keyword>
<protein>
    <recommendedName>
        <fullName evidence="10">Peptidase S1 domain-containing protein</fullName>
    </recommendedName>
</protein>
<evidence type="ECO:0000256" key="4">
    <source>
        <dbReference type="SAM" id="SignalP"/>
    </source>
</evidence>
<dbReference type="InterPro" id="IPR036179">
    <property type="entry name" value="Ig-like_dom_sf"/>
</dbReference>
<dbReference type="SUPFAM" id="SSF49899">
    <property type="entry name" value="Concanavalin A-like lectins/glucanases"/>
    <property type="match status" value="2"/>
</dbReference>
<dbReference type="GO" id="GO:0004252">
    <property type="term" value="F:serine-type endopeptidase activity"/>
    <property type="evidence" value="ECO:0007669"/>
    <property type="project" value="InterPro"/>
</dbReference>
<dbReference type="PROSITE" id="PS50240">
    <property type="entry name" value="TRYPSIN_DOM"/>
    <property type="match status" value="1"/>
</dbReference>
<dbReference type="SMART" id="SM00408">
    <property type="entry name" value="IGc2"/>
    <property type="match status" value="1"/>
</dbReference>
<dbReference type="SUPFAM" id="SSF48726">
    <property type="entry name" value="Immunoglobulin"/>
    <property type="match status" value="1"/>
</dbReference>
<dbReference type="FunFam" id="2.40.10.10:FF:000068">
    <property type="entry name" value="transmembrane protease serine 2"/>
    <property type="match status" value="1"/>
</dbReference>
<dbReference type="Pfam" id="PF00089">
    <property type="entry name" value="Trypsin"/>
    <property type="match status" value="1"/>
</dbReference>
<dbReference type="CDD" id="cd00110">
    <property type="entry name" value="LamG"/>
    <property type="match status" value="1"/>
</dbReference>
<dbReference type="InterPro" id="IPR001791">
    <property type="entry name" value="Laminin_G"/>
</dbReference>
<dbReference type="InterPro" id="IPR013320">
    <property type="entry name" value="ConA-like_dom_sf"/>
</dbReference>
<dbReference type="SMART" id="SM00020">
    <property type="entry name" value="Tryp_SPc"/>
    <property type="match status" value="1"/>
</dbReference>
<dbReference type="Pfam" id="PF00054">
    <property type="entry name" value="Laminin_G_1"/>
    <property type="match status" value="1"/>
</dbReference>
<dbReference type="VEuPathDB" id="VectorBase:AFAF001995"/>
<name>A0A182Q2V3_9DIPT</name>
<evidence type="ECO:0000259" key="7">
    <source>
        <dbReference type="PROSITE" id="PS50835"/>
    </source>
</evidence>
<evidence type="ECO:0000256" key="3">
    <source>
        <dbReference type="PROSITE-ProRule" id="PRU00122"/>
    </source>
</evidence>
<evidence type="ECO:0008006" key="10">
    <source>
        <dbReference type="Google" id="ProtNLM"/>
    </source>
</evidence>
<dbReference type="InterPro" id="IPR007110">
    <property type="entry name" value="Ig-like_dom"/>
</dbReference>
<dbReference type="Gene3D" id="2.60.120.200">
    <property type="match status" value="2"/>
</dbReference>
<feature type="chain" id="PRO_5008132221" description="Peptidase S1 domain-containing protein" evidence="4">
    <location>
        <begin position="26"/>
        <end position="844"/>
    </location>
</feature>
<dbReference type="PROSITE" id="PS50835">
    <property type="entry name" value="IG_LIKE"/>
    <property type="match status" value="1"/>
</dbReference>
<dbReference type="PROSITE" id="PS00134">
    <property type="entry name" value="TRYPSIN_HIS"/>
    <property type="match status" value="1"/>
</dbReference>
<organism evidence="8 9">
    <name type="scientific">Anopheles farauti</name>
    <dbReference type="NCBI Taxonomy" id="69004"/>
    <lineage>
        <taxon>Eukaryota</taxon>
        <taxon>Metazoa</taxon>
        <taxon>Ecdysozoa</taxon>
        <taxon>Arthropoda</taxon>
        <taxon>Hexapoda</taxon>
        <taxon>Insecta</taxon>
        <taxon>Pterygota</taxon>
        <taxon>Neoptera</taxon>
        <taxon>Endopterygota</taxon>
        <taxon>Diptera</taxon>
        <taxon>Nematocera</taxon>
        <taxon>Culicoidea</taxon>
        <taxon>Culicidae</taxon>
        <taxon>Anophelinae</taxon>
        <taxon>Anopheles</taxon>
    </lineage>
</organism>